<organism evidence="2 3">
    <name type="scientific">Plectus sambesii</name>
    <dbReference type="NCBI Taxonomy" id="2011161"/>
    <lineage>
        <taxon>Eukaryota</taxon>
        <taxon>Metazoa</taxon>
        <taxon>Ecdysozoa</taxon>
        <taxon>Nematoda</taxon>
        <taxon>Chromadorea</taxon>
        <taxon>Plectida</taxon>
        <taxon>Plectina</taxon>
        <taxon>Plectoidea</taxon>
        <taxon>Plectidae</taxon>
        <taxon>Plectus</taxon>
    </lineage>
</organism>
<keyword evidence="2" id="KW-1185">Reference proteome</keyword>
<proteinExistence type="predicted"/>
<evidence type="ECO:0000256" key="1">
    <source>
        <dbReference type="SAM" id="MobiDB-lite"/>
    </source>
</evidence>
<dbReference type="WBParaSite" id="PSAMB.scaffold1313size33116.g12427.t1">
    <property type="protein sequence ID" value="PSAMB.scaffold1313size33116.g12427.t1"/>
    <property type="gene ID" value="PSAMB.scaffold1313size33116.g12427"/>
</dbReference>
<feature type="region of interest" description="Disordered" evidence="1">
    <location>
        <begin position="47"/>
        <end position="93"/>
    </location>
</feature>
<dbReference type="AlphaFoldDB" id="A0A914UX58"/>
<sequence length="93" mass="10046">MNAIDSEAIKRAFRCCGITANGEIVPVKDLNERLQLILSWKDQTGLMDDGEGVIGEPEGESEDEEELIESAGIGEEDKEDLIGGDASSNSVEY</sequence>
<accession>A0A914UX58</accession>
<evidence type="ECO:0000313" key="2">
    <source>
        <dbReference type="Proteomes" id="UP000887566"/>
    </source>
</evidence>
<name>A0A914UX58_9BILA</name>
<protein>
    <submittedName>
        <fullName evidence="3">Uncharacterized protein</fullName>
    </submittedName>
</protein>
<feature type="compositionally biased region" description="Acidic residues" evidence="1">
    <location>
        <begin position="57"/>
        <end position="79"/>
    </location>
</feature>
<evidence type="ECO:0000313" key="3">
    <source>
        <dbReference type="WBParaSite" id="PSAMB.scaffold1313size33116.g12427.t1"/>
    </source>
</evidence>
<dbReference type="Proteomes" id="UP000887566">
    <property type="component" value="Unplaced"/>
</dbReference>
<reference evidence="3" key="1">
    <citation type="submission" date="2022-11" db="UniProtKB">
        <authorList>
            <consortium name="WormBaseParasite"/>
        </authorList>
    </citation>
    <scope>IDENTIFICATION</scope>
</reference>